<dbReference type="GO" id="GO:0005886">
    <property type="term" value="C:plasma membrane"/>
    <property type="evidence" value="ECO:0007669"/>
    <property type="project" value="TreeGrafter"/>
</dbReference>
<dbReference type="GO" id="GO:0005388">
    <property type="term" value="F:P-type calcium transporter activity"/>
    <property type="evidence" value="ECO:0007669"/>
    <property type="project" value="TreeGrafter"/>
</dbReference>
<dbReference type="Gene3D" id="3.40.50.1000">
    <property type="entry name" value="HAD superfamily/HAD-like"/>
    <property type="match status" value="1"/>
</dbReference>
<comment type="caution">
    <text evidence="2">The sequence shown here is derived from an EMBL/GenBank/DDBJ whole genome shotgun (WGS) entry which is preliminary data.</text>
</comment>
<dbReference type="EMBL" id="JADDUC010000339">
    <property type="protein sequence ID" value="KAG0114134.1"/>
    <property type="molecule type" value="Genomic_DNA"/>
</dbReference>
<keyword evidence="4" id="KW-1185">Reference proteome</keyword>
<name>A0A835NG11_9PASS</name>
<evidence type="ECO:0000313" key="4">
    <source>
        <dbReference type="Proteomes" id="UP000618051"/>
    </source>
</evidence>
<dbReference type="EMBL" id="JADDUC020000028">
    <property type="protein sequence ID" value="KAI1231008.1"/>
    <property type="molecule type" value="Genomic_DNA"/>
</dbReference>
<keyword evidence="1" id="KW-0460">Magnesium</keyword>
<gene>
    <name evidence="3" type="ORF">IHE44_0008447</name>
    <name evidence="2" type="ORF">IHE44_008792</name>
</gene>
<dbReference type="GO" id="GO:0051480">
    <property type="term" value="P:regulation of cytosolic calcium ion concentration"/>
    <property type="evidence" value="ECO:0007669"/>
    <property type="project" value="TreeGrafter"/>
</dbReference>
<dbReference type="PANTHER" id="PTHR24093">
    <property type="entry name" value="CATION TRANSPORTING ATPASE"/>
    <property type="match status" value="1"/>
</dbReference>
<reference evidence="3 4" key="2">
    <citation type="journal article" date="2021" name="J. Hered.">
        <title>Feather Gene Expression Elucidates the Developmental Basis of Plumage Iridescence in African Starlings.</title>
        <authorList>
            <person name="Rubenstein D.R."/>
            <person name="Corvelo A."/>
            <person name="MacManes M.D."/>
            <person name="Maia R."/>
            <person name="Narzisi G."/>
            <person name="Rousaki A."/>
            <person name="Vandenabeele P."/>
            <person name="Shawkey M.D."/>
            <person name="Solomon J."/>
        </authorList>
    </citation>
    <scope>NUCLEOTIDE SEQUENCE [LARGE SCALE GENOMIC DNA]</scope>
    <source>
        <strain evidence="3">SS15</strain>
    </source>
</reference>
<reference evidence="2" key="1">
    <citation type="submission" date="2020-10" db="EMBL/GenBank/DDBJ databases">
        <title>Feather gene expression reveals the developmental basis of iridescence in African starlings.</title>
        <authorList>
            <person name="Rubenstein D.R."/>
        </authorList>
    </citation>
    <scope>NUCLEOTIDE SEQUENCE</scope>
    <source>
        <strain evidence="2">SS15</strain>
        <tissue evidence="2">Liver</tissue>
    </source>
</reference>
<dbReference type="AlphaFoldDB" id="A0A835NG11"/>
<dbReference type="Proteomes" id="UP000618051">
    <property type="component" value="Unassembled WGS sequence"/>
</dbReference>
<evidence type="ECO:0000313" key="2">
    <source>
        <dbReference type="EMBL" id="KAG0114134.1"/>
    </source>
</evidence>
<sequence length="60" mass="6315">MVTGDNINTARAIATKCGILLPGEDFLCLEGKEFNRLIRNEKGEVGQGQGGACSSTNTKS</sequence>
<reference evidence="3" key="3">
    <citation type="submission" date="2022-01" db="EMBL/GenBank/DDBJ databases">
        <authorList>
            <person name="Rubenstein D.R."/>
        </authorList>
    </citation>
    <scope>NUCLEOTIDE SEQUENCE</scope>
    <source>
        <strain evidence="3">SS15</strain>
        <tissue evidence="3">Liver</tissue>
    </source>
</reference>
<dbReference type="GO" id="GO:0030165">
    <property type="term" value="F:PDZ domain binding"/>
    <property type="evidence" value="ECO:0007669"/>
    <property type="project" value="TreeGrafter"/>
</dbReference>
<accession>A0A835NG11</accession>
<organism evidence="2">
    <name type="scientific">Lamprotornis superbus</name>
    <dbReference type="NCBI Taxonomy" id="245042"/>
    <lineage>
        <taxon>Eukaryota</taxon>
        <taxon>Metazoa</taxon>
        <taxon>Chordata</taxon>
        <taxon>Craniata</taxon>
        <taxon>Vertebrata</taxon>
        <taxon>Euteleostomi</taxon>
        <taxon>Archelosauria</taxon>
        <taxon>Archosauria</taxon>
        <taxon>Dinosauria</taxon>
        <taxon>Saurischia</taxon>
        <taxon>Theropoda</taxon>
        <taxon>Coelurosauria</taxon>
        <taxon>Aves</taxon>
        <taxon>Neognathae</taxon>
        <taxon>Neoaves</taxon>
        <taxon>Telluraves</taxon>
        <taxon>Australaves</taxon>
        <taxon>Passeriformes</taxon>
        <taxon>Sturnidae</taxon>
        <taxon>Lamprotornis</taxon>
    </lineage>
</organism>
<evidence type="ECO:0000256" key="1">
    <source>
        <dbReference type="ARBA" id="ARBA00022842"/>
    </source>
</evidence>
<evidence type="ECO:0000313" key="3">
    <source>
        <dbReference type="EMBL" id="KAI1231008.1"/>
    </source>
</evidence>
<dbReference type="PANTHER" id="PTHR24093:SF284">
    <property type="entry name" value="PLASMA MEMBRANE CALCIUM-TRANSPORTING ATPASE 3"/>
    <property type="match status" value="1"/>
</dbReference>
<protein>
    <submittedName>
        <fullName evidence="2">Uncharacterized protein</fullName>
    </submittedName>
</protein>
<dbReference type="InterPro" id="IPR023214">
    <property type="entry name" value="HAD_sf"/>
</dbReference>
<dbReference type="OrthoDB" id="116380at2759"/>
<proteinExistence type="predicted"/>